<evidence type="ECO:0000259" key="6">
    <source>
        <dbReference type="Pfam" id="PF08281"/>
    </source>
</evidence>
<reference evidence="8" key="1">
    <citation type="journal article" date="2019" name="Int. J. Syst. Evol. Microbiol.">
        <title>The Global Catalogue of Microorganisms (GCM) 10K type strain sequencing project: providing services to taxonomists for standard genome sequencing and annotation.</title>
        <authorList>
            <consortium name="The Broad Institute Genomics Platform"/>
            <consortium name="The Broad Institute Genome Sequencing Center for Infectious Disease"/>
            <person name="Wu L."/>
            <person name="Ma J."/>
        </authorList>
    </citation>
    <scope>NUCLEOTIDE SEQUENCE [LARGE SCALE GENOMIC DNA]</scope>
    <source>
        <strain evidence="8">CGMCC 1.15342</strain>
    </source>
</reference>
<dbReference type="InterPro" id="IPR014284">
    <property type="entry name" value="RNA_pol_sigma-70_dom"/>
</dbReference>
<evidence type="ECO:0000256" key="3">
    <source>
        <dbReference type="ARBA" id="ARBA00023082"/>
    </source>
</evidence>
<dbReference type="Pfam" id="PF04542">
    <property type="entry name" value="Sigma70_r2"/>
    <property type="match status" value="1"/>
</dbReference>
<proteinExistence type="inferred from homology"/>
<dbReference type="PANTHER" id="PTHR43133">
    <property type="entry name" value="RNA POLYMERASE ECF-TYPE SIGMA FACTO"/>
    <property type="match status" value="1"/>
</dbReference>
<comment type="similarity">
    <text evidence="1">Belongs to the sigma-70 factor family. ECF subfamily.</text>
</comment>
<dbReference type="InterPro" id="IPR039425">
    <property type="entry name" value="RNA_pol_sigma-70-like"/>
</dbReference>
<dbReference type="NCBIfam" id="TIGR02937">
    <property type="entry name" value="sigma70-ECF"/>
    <property type="match status" value="1"/>
</dbReference>
<keyword evidence="2" id="KW-0805">Transcription regulation</keyword>
<dbReference type="Gene3D" id="1.10.1740.10">
    <property type="match status" value="1"/>
</dbReference>
<dbReference type="RefSeq" id="WP_188753189.1">
    <property type="nucleotide sequence ID" value="NZ_BMIK01000019.1"/>
</dbReference>
<evidence type="ECO:0000259" key="5">
    <source>
        <dbReference type="Pfam" id="PF04542"/>
    </source>
</evidence>
<evidence type="ECO:0000313" key="7">
    <source>
        <dbReference type="EMBL" id="GGC43263.1"/>
    </source>
</evidence>
<dbReference type="EMBL" id="BMIK01000019">
    <property type="protein sequence ID" value="GGC43263.1"/>
    <property type="molecule type" value="Genomic_DNA"/>
</dbReference>
<keyword evidence="8" id="KW-1185">Reference proteome</keyword>
<evidence type="ECO:0000256" key="2">
    <source>
        <dbReference type="ARBA" id="ARBA00023015"/>
    </source>
</evidence>
<gene>
    <name evidence="7" type="ORF">GCM10011386_39420</name>
</gene>
<dbReference type="SUPFAM" id="SSF88946">
    <property type="entry name" value="Sigma2 domain of RNA polymerase sigma factors"/>
    <property type="match status" value="1"/>
</dbReference>
<dbReference type="InterPro" id="IPR036388">
    <property type="entry name" value="WH-like_DNA-bd_sf"/>
</dbReference>
<dbReference type="InterPro" id="IPR013249">
    <property type="entry name" value="RNA_pol_sigma70_r4_t2"/>
</dbReference>
<sequence>MRQRIHNVPSDTTYNERETLSLLRDGNARAFEAIYQRHKRTLATNVLALVKSEILAEEILQEVFLRVWRHRERIDIDKPFEHYLNTIGRNLVYDTFRKLVRDKQLANELQTSQTESYLHVEEALLKAENRQLLHAAIEKLPPQRKKVYTRFVIDEKSYKEISEELGISKATINEHIQLANRAIVLFFKQSGNHWIEIVLITLLLS</sequence>
<protein>
    <submittedName>
        <fullName evidence="7">RNA polymerase sigma-70 factor</fullName>
    </submittedName>
</protein>
<dbReference type="InterPro" id="IPR013324">
    <property type="entry name" value="RNA_pol_sigma_r3/r4-like"/>
</dbReference>
<name>A0ABQ1MML7_9SPHI</name>
<keyword evidence="4" id="KW-0804">Transcription</keyword>
<dbReference type="SUPFAM" id="SSF88659">
    <property type="entry name" value="Sigma3 and sigma4 domains of RNA polymerase sigma factors"/>
    <property type="match status" value="1"/>
</dbReference>
<dbReference type="InterPro" id="IPR007627">
    <property type="entry name" value="RNA_pol_sigma70_r2"/>
</dbReference>
<evidence type="ECO:0000256" key="1">
    <source>
        <dbReference type="ARBA" id="ARBA00010641"/>
    </source>
</evidence>
<evidence type="ECO:0000256" key="4">
    <source>
        <dbReference type="ARBA" id="ARBA00023163"/>
    </source>
</evidence>
<accession>A0ABQ1MML7</accession>
<feature type="domain" description="RNA polymerase sigma-70 region 2" evidence="5">
    <location>
        <begin position="34"/>
        <end position="99"/>
    </location>
</feature>
<keyword evidence="3" id="KW-0731">Sigma factor</keyword>
<evidence type="ECO:0000313" key="8">
    <source>
        <dbReference type="Proteomes" id="UP000597338"/>
    </source>
</evidence>
<feature type="domain" description="RNA polymerase sigma factor 70 region 4 type 2" evidence="6">
    <location>
        <begin position="131"/>
        <end position="179"/>
    </location>
</feature>
<organism evidence="7 8">
    <name type="scientific">Parapedobacter defluvii</name>
    <dbReference type="NCBI Taxonomy" id="2045106"/>
    <lineage>
        <taxon>Bacteria</taxon>
        <taxon>Pseudomonadati</taxon>
        <taxon>Bacteroidota</taxon>
        <taxon>Sphingobacteriia</taxon>
        <taxon>Sphingobacteriales</taxon>
        <taxon>Sphingobacteriaceae</taxon>
        <taxon>Parapedobacter</taxon>
    </lineage>
</organism>
<dbReference type="Gene3D" id="1.10.10.10">
    <property type="entry name" value="Winged helix-like DNA-binding domain superfamily/Winged helix DNA-binding domain"/>
    <property type="match status" value="1"/>
</dbReference>
<dbReference type="InterPro" id="IPR013325">
    <property type="entry name" value="RNA_pol_sigma_r2"/>
</dbReference>
<dbReference type="Proteomes" id="UP000597338">
    <property type="component" value="Unassembled WGS sequence"/>
</dbReference>
<dbReference type="Pfam" id="PF08281">
    <property type="entry name" value="Sigma70_r4_2"/>
    <property type="match status" value="1"/>
</dbReference>
<comment type="caution">
    <text evidence="7">The sequence shown here is derived from an EMBL/GenBank/DDBJ whole genome shotgun (WGS) entry which is preliminary data.</text>
</comment>
<dbReference type="PANTHER" id="PTHR43133:SF46">
    <property type="entry name" value="RNA POLYMERASE SIGMA-70 FACTOR ECF SUBFAMILY"/>
    <property type="match status" value="1"/>
</dbReference>